<evidence type="ECO:0000313" key="1">
    <source>
        <dbReference type="EMBL" id="KAJ6828673.1"/>
    </source>
</evidence>
<reference evidence="1" key="2">
    <citation type="submission" date="2023-04" db="EMBL/GenBank/DDBJ databases">
        <authorList>
            <person name="Bruccoleri R.E."/>
            <person name="Oakeley E.J."/>
            <person name="Faust A.-M."/>
            <person name="Dessus-Babus S."/>
            <person name="Altorfer M."/>
            <person name="Burckhardt D."/>
            <person name="Oertli M."/>
            <person name="Naumann U."/>
            <person name="Petersen F."/>
            <person name="Wong J."/>
        </authorList>
    </citation>
    <scope>NUCLEOTIDE SEQUENCE</scope>
    <source>
        <strain evidence="1">GSM-AAB239-AS_SAM_17_03QT</strain>
        <tissue evidence="1">Leaf</tissue>
    </source>
</reference>
<gene>
    <name evidence="1" type="ORF">M6B38_362550</name>
</gene>
<keyword evidence="2" id="KW-1185">Reference proteome</keyword>
<protein>
    <submittedName>
        <fullName evidence="1">Pollen-specific leucine-rich repeat extensin-like protein 3</fullName>
    </submittedName>
</protein>
<accession>A0AAX6GJF1</accession>
<proteinExistence type="predicted"/>
<comment type="caution">
    <text evidence="1">The sequence shown here is derived from an EMBL/GenBank/DDBJ whole genome shotgun (WGS) entry which is preliminary data.</text>
</comment>
<name>A0AAX6GJF1_IRIPA</name>
<dbReference type="AlphaFoldDB" id="A0AAX6GJF1"/>
<evidence type="ECO:0000313" key="2">
    <source>
        <dbReference type="Proteomes" id="UP001140949"/>
    </source>
</evidence>
<dbReference type="EMBL" id="JANAVB010019032">
    <property type="protein sequence ID" value="KAJ6828673.1"/>
    <property type="molecule type" value="Genomic_DNA"/>
</dbReference>
<organism evidence="1 2">
    <name type="scientific">Iris pallida</name>
    <name type="common">Sweet iris</name>
    <dbReference type="NCBI Taxonomy" id="29817"/>
    <lineage>
        <taxon>Eukaryota</taxon>
        <taxon>Viridiplantae</taxon>
        <taxon>Streptophyta</taxon>
        <taxon>Embryophyta</taxon>
        <taxon>Tracheophyta</taxon>
        <taxon>Spermatophyta</taxon>
        <taxon>Magnoliopsida</taxon>
        <taxon>Liliopsida</taxon>
        <taxon>Asparagales</taxon>
        <taxon>Iridaceae</taxon>
        <taxon>Iridoideae</taxon>
        <taxon>Irideae</taxon>
        <taxon>Iris</taxon>
    </lineage>
</organism>
<dbReference type="Proteomes" id="UP001140949">
    <property type="component" value="Unassembled WGS sequence"/>
</dbReference>
<reference evidence="1" key="1">
    <citation type="journal article" date="2023" name="GigaByte">
        <title>Genome assembly of the bearded iris, Iris pallida Lam.</title>
        <authorList>
            <person name="Bruccoleri R.E."/>
            <person name="Oakeley E.J."/>
            <person name="Faust A.M.E."/>
            <person name="Altorfer M."/>
            <person name="Dessus-Babus S."/>
            <person name="Burckhardt D."/>
            <person name="Oertli M."/>
            <person name="Naumann U."/>
            <person name="Petersen F."/>
            <person name="Wong J."/>
        </authorList>
    </citation>
    <scope>NUCLEOTIDE SEQUENCE</scope>
    <source>
        <strain evidence="1">GSM-AAB239-AS_SAM_17_03QT</strain>
    </source>
</reference>
<sequence>MCRSYPHVHHRKESAKPCPDPCVRVHPSYSIIQYNPATATSTGTPPQLHTPNTTYRQVIGMVLSDLKGIAEKNLDSAVIDYYIGTAGFPSPSQNHLLPPASPIPAGDLAFRLCPGVAALAVDARPSDGSPFAHSSQVSSPGFLAFASRASTAASGRECQAPRLTPSLPRAPIHA</sequence>